<keyword evidence="2" id="KW-1185">Reference proteome</keyword>
<accession>A0A6J5DJI9</accession>
<dbReference type="RefSeq" id="WP_175226617.1">
    <property type="nucleotide sequence ID" value="NZ_CADIKH010000009.1"/>
</dbReference>
<sequence>MSETSSIAAYRIEAAAGVPYAVKVAFKHVKAIHPQVTQVAFDEDLCWIYSDSSGNAPAFSGDIDVGLLEDAADALEICPATFALSEVGLLEMTSTDGKCSQQTGRAPTATDGRRLLEGRIALATAEFEAYVFPDGASIPHAMPWNREWETGDLDCLKTSMRVEWKHDESWDDTRHVEVCVHFAPDGSVVNVTALQSGRYQFGKRGVVVFADDGNLPEDSDLEQFIKIAANSIDGLRKVDVFRVLSSIRADNIDGVTRHDLATFIAGKRVDLVEEVEQVMSEEFPQDRWVPAD</sequence>
<organism evidence="1 2">
    <name type="scientific">Paraburkholderia humisilvae</name>
    <dbReference type="NCBI Taxonomy" id="627669"/>
    <lineage>
        <taxon>Bacteria</taxon>
        <taxon>Pseudomonadati</taxon>
        <taxon>Pseudomonadota</taxon>
        <taxon>Betaproteobacteria</taxon>
        <taxon>Burkholderiales</taxon>
        <taxon>Burkholderiaceae</taxon>
        <taxon>Paraburkholderia</taxon>
    </lineage>
</organism>
<name>A0A6J5DJI9_9BURK</name>
<protein>
    <submittedName>
        <fullName evidence="1">Uncharacterized protein</fullName>
    </submittedName>
</protein>
<gene>
    <name evidence="1" type="ORF">LMG29542_02347</name>
</gene>
<evidence type="ECO:0000313" key="1">
    <source>
        <dbReference type="EMBL" id="CAB3754420.1"/>
    </source>
</evidence>
<dbReference type="Proteomes" id="UP000494363">
    <property type="component" value="Unassembled WGS sequence"/>
</dbReference>
<evidence type="ECO:0000313" key="2">
    <source>
        <dbReference type="Proteomes" id="UP000494363"/>
    </source>
</evidence>
<reference evidence="1 2" key="1">
    <citation type="submission" date="2020-04" db="EMBL/GenBank/DDBJ databases">
        <authorList>
            <person name="De Canck E."/>
        </authorList>
    </citation>
    <scope>NUCLEOTIDE SEQUENCE [LARGE SCALE GENOMIC DNA]</scope>
    <source>
        <strain evidence="1 2">LMG 29542</strain>
    </source>
</reference>
<proteinExistence type="predicted"/>
<dbReference type="AlphaFoldDB" id="A0A6J5DJI9"/>
<dbReference type="EMBL" id="CADIKH010000009">
    <property type="protein sequence ID" value="CAB3754420.1"/>
    <property type="molecule type" value="Genomic_DNA"/>
</dbReference>